<gene>
    <name evidence="3" type="ORF">H5P30_02005</name>
</gene>
<dbReference type="InterPro" id="IPR029058">
    <property type="entry name" value="AB_hydrolase_fold"/>
</dbReference>
<name>A0A7X1AVJ8_9BACT</name>
<protein>
    <submittedName>
        <fullName evidence="3">Alpha/beta hydrolase</fullName>
    </submittedName>
</protein>
<dbReference type="PANTHER" id="PTHR46118">
    <property type="entry name" value="PROTEIN ABHD11"/>
    <property type="match status" value="1"/>
</dbReference>
<feature type="domain" description="AB hydrolase-1" evidence="2">
    <location>
        <begin position="32"/>
        <end position="151"/>
    </location>
</feature>
<evidence type="ECO:0000259" key="2">
    <source>
        <dbReference type="Pfam" id="PF00561"/>
    </source>
</evidence>
<evidence type="ECO:0000313" key="3">
    <source>
        <dbReference type="EMBL" id="MBC2600549.1"/>
    </source>
</evidence>
<dbReference type="PANTHER" id="PTHR46118:SF4">
    <property type="entry name" value="PROTEIN ABHD11"/>
    <property type="match status" value="1"/>
</dbReference>
<keyword evidence="1 3" id="KW-0378">Hydrolase</keyword>
<dbReference type="EMBL" id="JACHVA010000023">
    <property type="protein sequence ID" value="MBC2600549.1"/>
    <property type="molecule type" value="Genomic_DNA"/>
</dbReference>
<comment type="caution">
    <text evidence="3">The sequence shown here is derived from an EMBL/GenBank/DDBJ whole genome shotgun (WGS) entry which is preliminary data.</text>
</comment>
<organism evidence="3 4">
    <name type="scientific">Puniceicoccus vermicola</name>
    <dbReference type="NCBI Taxonomy" id="388746"/>
    <lineage>
        <taxon>Bacteria</taxon>
        <taxon>Pseudomonadati</taxon>
        <taxon>Verrucomicrobiota</taxon>
        <taxon>Opitutia</taxon>
        <taxon>Puniceicoccales</taxon>
        <taxon>Puniceicoccaceae</taxon>
        <taxon>Puniceicoccus</taxon>
    </lineage>
</organism>
<dbReference type="RefSeq" id="WP_185691297.1">
    <property type="nucleotide sequence ID" value="NZ_JACHVA010000023.1"/>
</dbReference>
<evidence type="ECO:0000313" key="4">
    <source>
        <dbReference type="Proteomes" id="UP000525652"/>
    </source>
</evidence>
<evidence type="ECO:0000256" key="1">
    <source>
        <dbReference type="ARBA" id="ARBA00022801"/>
    </source>
</evidence>
<dbReference type="PRINTS" id="PR00111">
    <property type="entry name" value="ABHYDROLASE"/>
</dbReference>
<reference evidence="3 4" key="1">
    <citation type="submission" date="2020-07" db="EMBL/GenBank/DDBJ databases">
        <authorList>
            <person name="Feng X."/>
        </authorList>
    </citation>
    <scope>NUCLEOTIDE SEQUENCE [LARGE SCALE GENOMIC DNA]</scope>
    <source>
        <strain evidence="3 4">JCM14086</strain>
    </source>
</reference>
<dbReference type="Gene3D" id="3.40.50.1820">
    <property type="entry name" value="alpha/beta hydrolase"/>
    <property type="match status" value="1"/>
</dbReference>
<dbReference type="SUPFAM" id="SSF53474">
    <property type="entry name" value="alpha/beta-Hydrolases"/>
    <property type="match status" value="1"/>
</dbReference>
<dbReference type="Pfam" id="PF00561">
    <property type="entry name" value="Abhydrolase_1"/>
    <property type="match status" value="1"/>
</dbReference>
<dbReference type="AlphaFoldDB" id="A0A7X1AVJ8"/>
<keyword evidence="4" id="KW-1185">Reference proteome</keyword>
<sequence>MAINHQSSTSRPNRKGKIHTRILSEGNGSENPPLIILPGLLGSSRNWLTAGRSLGEERRVYALDLPDHGESEWTEEPSFDEMSVRILEWAEEQGIEEADWLGHSLGGKVSMRIASDRPSIVRKLVLADIFPRVYPPHHAKDFAAMASLDLESLSDRKAADSAMAEEVPDWALRQFLLTNLTRSEQGGFAWQVNLEGLHRNLPQLAGMPFGDGDLPIVVPTLLVYGGKSNFVRAEDLEDAEDFFEDLRARRLPESGHNIHVEAKEDFVRTVKDFLKG</sequence>
<dbReference type="Proteomes" id="UP000525652">
    <property type="component" value="Unassembled WGS sequence"/>
</dbReference>
<dbReference type="GO" id="GO:0016787">
    <property type="term" value="F:hydrolase activity"/>
    <property type="evidence" value="ECO:0007669"/>
    <property type="project" value="UniProtKB-KW"/>
</dbReference>
<proteinExistence type="predicted"/>
<accession>A0A7X1AVJ8</accession>
<dbReference type="InterPro" id="IPR000073">
    <property type="entry name" value="AB_hydrolase_1"/>
</dbReference>